<sequence length="335" mass="39087">MFDLVTFIKDTCLRLQQLQCHFTWDLKKDEVDLENLSTRLQAHIQLQLGQHGAVTRYLQDQPEEALSLLNQSEETILEWYGDESERRLIVTYGDMAWLKYHTRDYTQSQSYCQRYTTGSSTSLLPEVYGEKAWTYLKFSWSSLSKAIDCFRKALEVQTRDSEWNAGYAIALFRTEQVSEESLAMKQLRFALEISPDDAVLQSMLAVKLGSYKKYEEAEDLLNKALKTDPDNPHVSRYIGKYFRNQYRLDESIDMLERALKRADQSPFIHHQLALCYKRKKIAEQSRKPFSNQSTHRHAAYLKVLLHFNKHNSKLNPALLLHRRGAVLEASLHSLP</sequence>
<keyword evidence="6" id="KW-1185">Reference proteome</keyword>
<dbReference type="GO" id="GO:0051607">
    <property type="term" value="P:defense response to virus"/>
    <property type="evidence" value="ECO:0007669"/>
    <property type="project" value="TreeGrafter"/>
</dbReference>
<organism evidence="5 6">
    <name type="scientific">Amphilophus citrinellus</name>
    <name type="common">Midas cichlid</name>
    <name type="synonym">Cichlasoma citrinellum</name>
    <dbReference type="NCBI Taxonomy" id="61819"/>
    <lineage>
        <taxon>Eukaryota</taxon>
        <taxon>Metazoa</taxon>
        <taxon>Chordata</taxon>
        <taxon>Craniata</taxon>
        <taxon>Vertebrata</taxon>
        <taxon>Euteleostomi</taxon>
        <taxon>Actinopterygii</taxon>
        <taxon>Neopterygii</taxon>
        <taxon>Teleostei</taxon>
        <taxon>Neoteleostei</taxon>
        <taxon>Acanthomorphata</taxon>
        <taxon>Ovalentaria</taxon>
        <taxon>Cichlomorphae</taxon>
        <taxon>Cichliformes</taxon>
        <taxon>Cichlidae</taxon>
        <taxon>New World cichlids</taxon>
        <taxon>Cichlasomatinae</taxon>
        <taxon>Heroini</taxon>
        <taxon>Amphilophus</taxon>
    </lineage>
</organism>
<dbReference type="SMART" id="SM00028">
    <property type="entry name" value="TPR"/>
    <property type="match status" value="3"/>
</dbReference>
<reference evidence="5" key="2">
    <citation type="submission" date="2025-09" db="UniProtKB">
        <authorList>
            <consortium name="Ensembl"/>
        </authorList>
    </citation>
    <scope>IDENTIFICATION</scope>
</reference>
<proteinExistence type="inferred from homology"/>
<dbReference type="InterPro" id="IPR019734">
    <property type="entry name" value="TPR_rpt"/>
</dbReference>
<evidence type="ECO:0000313" key="5">
    <source>
        <dbReference type="Ensembl" id="ENSACIP00000019505.1"/>
    </source>
</evidence>
<protein>
    <submittedName>
        <fullName evidence="5">Uncharacterized protein</fullName>
    </submittedName>
</protein>
<accession>A0A3Q0SGL0</accession>
<dbReference type="Gene3D" id="1.25.40.10">
    <property type="entry name" value="Tetratricopeptide repeat domain"/>
    <property type="match status" value="3"/>
</dbReference>
<dbReference type="PANTHER" id="PTHR10271:SF29">
    <property type="entry name" value="INTERFERON-INDUCED PROTEIN WITH TETRATRICOPEPTIDE REPEATS-RELATED"/>
    <property type="match status" value="1"/>
</dbReference>
<dbReference type="Ensembl" id="ENSACIT00000020027.1">
    <property type="protein sequence ID" value="ENSACIP00000019505.1"/>
    <property type="gene ID" value="ENSACIG00000015132.1"/>
</dbReference>
<dbReference type="Proteomes" id="UP000261340">
    <property type="component" value="Unplaced"/>
</dbReference>
<name>A0A3Q0SGL0_AMPCI</name>
<comment type="similarity">
    <text evidence="3">Belongs to the IFIT family.</text>
</comment>
<evidence type="ECO:0000256" key="1">
    <source>
        <dbReference type="ARBA" id="ARBA00022737"/>
    </source>
</evidence>
<reference evidence="5" key="1">
    <citation type="submission" date="2025-08" db="UniProtKB">
        <authorList>
            <consortium name="Ensembl"/>
        </authorList>
    </citation>
    <scope>IDENTIFICATION</scope>
</reference>
<dbReference type="GO" id="GO:0005829">
    <property type="term" value="C:cytosol"/>
    <property type="evidence" value="ECO:0007669"/>
    <property type="project" value="TreeGrafter"/>
</dbReference>
<feature type="repeat" description="TPR" evidence="4">
    <location>
        <begin position="198"/>
        <end position="231"/>
    </location>
</feature>
<dbReference type="InterPro" id="IPR011990">
    <property type="entry name" value="TPR-like_helical_dom_sf"/>
</dbReference>
<dbReference type="SUPFAM" id="SSF48452">
    <property type="entry name" value="TPR-like"/>
    <property type="match status" value="2"/>
</dbReference>
<dbReference type="PANTHER" id="PTHR10271">
    <property type="entry name" value="INTERFERON-INDUCED PROTEIN WITH TETRATRICOPEPTIDE REPEATS"/>
    <property type="match status" value="1"/>
</dbReference>
<dbReference type="Pfam" id="PF14559">
    <property type="entry name" value="TPR_19"/>
    <property type="match status" value="1"/>
</dbReference>
<dbReference type="GeneTree" id="ENSGT00950000182946"/>
<evidence type="ECO:0000256" key="4">
    <source>
        <dbReference type="PROSITE-ProRule" id="PRU00339"/>
    </source>
</evidence>
<dbReference type="PROSITE" id="PS50005">
    <property type="entry name" value="TPR"/>
    <property type="match status" value="1"/>
</dbReference>
<evidence type="ECO:0000256" key="2">
    <source>
        <dbReference type="ARBA" id="ARBA00022803"/>
    </source>
</evidence>
<keyword evidence="2 4" id="KW-0802">TPR repeat</keyword>
<dbReference type="GO" id="GO:0045087">
    <property type="term" value="P:innate immune response"/>
    <property type="evidence" value="ECO:0007669"/>
    <property type="project" value="UniProtKB-KW"/>
</dbReference>
<keyword evidence="1" id="KW-0677">Repeat</keyword>
<evidence type="ECO:0000313" key="6">
    <source>
        <dbReference type="Proteomes" id="UP000261340"/>
    </source>
</evidence>
<dbReference type="AlphaFoldDB" id="A0A3Q0SGL0"/>
<evidence type="ECO:0000256" key="3">
    <source>
        <dbReference type="ARBA" id="ARBA00038336"/>
    </source>
</evidence>